<sequence length="113" mass="12781">MSTGTCRSIHESQPPFSLLRFTSWQPYLCYINVLRRGVKSRAEAQELWSPPAHQGNGNLFLSWTRCRESVTKAVNRMYKSGLILRTDVTRPSEVPSGTSATSETLVRHGTRQL</sequence>
<accession>A0A9Q1IHP1</accession>
<name>A0A9Q1IHP1_SYNKA</name>
<keyword evidence="3" id="KW-1185">Reference proteome</keyword>
<dbReference type="AlphaFoldDB" id="A0A9Q1IHP1"/>
<organism evidence="2 3">
    <name type="scientific">Synaphobranchus kaupii</name>
    <name type="common">Kaup's arrowtooth eel</name>
    <dbReference type="NCBI Taxonomy" id="118154"/>
    <lineage>
        <taxon>Eukaryota</taxon>
        <taxon>Metazoa</taxon>
        <taxon>Chordata</taxon>
        <taxon>Craniata</taxon>
        <taxon>Vertebrata</taxon>
        <taxon>Euteleostomi</taxon>
        <taxon>Actinopterygii</taxon>
        <taxon>Neopterygii</taxon>
        <taxon>Teleostei</taxon>
        <taxon>Anguilliformes</taxon>
        <taxon>Synaphobranchidae</taxon>
        <taxon>Synaphobranchus</taxon>
    </lineage>
</organism>
<evidence type="ECO:0000313" key="3">
    <source>
        <dbReference type="Proteomes" id="UP001152622"/>
    </source>
</evidence>
<dbReference type="EMBL" id="JAINUF010000014">
    <property type="protein sequence ID" value="KAJ8342223.1"/>
    <property type="molecule type" value="Genomic_DNA"/>
</dbReference>
<protein>
    <submittedName>
        <fullName evidence="2">Uncharacterized protein</fullName>
    </submittedName>
</protein>
<dbReference type="Proteomes" id="UP001152622">
    <property type="component" value="Chromosome 14"/>
</dbReference>
<evidence type="ECO:0000313" key="2">
    <source>
        <dbReference type="EMBL" id="KAJ8342223.1"/>
    </source>
</evidence>
<gene>
    <name evidence="2" type="ORF">SKAU_G00321510</name>
</gene>
<evidence type="ECO:0000256" key="1">
    <source>
        <dbReference type="SAM" id="MobiDB-lite"/>
    </source>
</evidence>
<feature type="compositionally biased region" description="Polar residues" evidence="1">
    <location>
        <begin position="95"/>
        <end position="104"/>
    </location>
</feature>
<comment type="caution">
    <text evidence="2">The sequence shown here is derived from an EMBL/GenBank/DDBJ whole genome shotgun (WGS) entry which is preliminary data.</text>
</comment>
<reference evidence="2" key="1">
    <citation type="journal article" date="2023" name="Science">
        <title>Genome structures resolve the early diversification of teleost fishes.</title>
        <authorList>
            <person name="Parey E."/>
            <person name="Louis A."/>
            <person name="Montfort J."/>
            <person name="Bouchez O."/>
            <person name="Roques C."/>
            <person name="Iampietro C."/>
            <person name="Lluch J."/>
            <person name="Castinel A."/>
            <person name="Donnadieu C."/>
            <person name="Desvignes T."/>
            <person name="Floi Bucao C."/>
            <person name="Jouanno E."/>
            <person name="Wen M."/>
            <person name="Mejri S."/>
            <person name="Dirks R."/>
            <person name="Jansen H."/>
            <person name="Henkel C."/>
            <person name="Chen W.J."/>
            <person name="Zahm M."/>
            <person name="Cabau C."/>
            <person name="Klopp C."/>
            <person name="Thompson A.W."/>
            <person name="Robinson-Rechavi M."/>
            <person name="Braasch I."/>
            <person name="Lecointre G."/>
            <person name="Bobe J."/>
            <person name="Postlethwait J.H."/>
            <person name="Berthelot C."/>
            <person name="Roest Crollius H."/>
            <person name="Guiguen Y."/>
        </authorList>
    </citation>
    <scope>NUCLEOTIDE SEQUENCE</scope>
    <source>
        <strain evidence="2">WJC10195</strain>
    </source>
</reference>
<proteinExistence type="predicted"/>
<feature type="region of interest" description="Disordered" evidence="1">
    <location>
        <begin position="90"/>
        <end position="113"/>
    </location>
</feature>